<keyword evidence="1" id="KW-0472">Membrane</keyword>
<feature type="transmembrane region" description="Helical" evidence="1">
    <location>
        <begin position="441"/>
        <end position="459"/>
    </location>
</feature>
<feature type="transmembrane region" description="Helical" evidence="1">
    <location>
        <begin position="122"/>
        <end position="142"/>
    </location>
</feature>
<evidence type="ECO:0000313" key="2">
    <source>
        <dbReference type="EMBL" id="BDS07652.1"/>
    </source>
</evidence>
<dbReference type="EMBL" id="AP026866">
    <property type="protein sequence ID" value="BDS07652.1"/>
    <property type="molecule type" value="Genomic_DNA"/>
</dbReference>
<gene>
    <name evidence="2" type="ORF">NT6N_26920</name>
</gene>
<keyword evidence="1" id="KW-0812">Transmembrane</keyword>
<feature type="transmembrane region" description="Helical" evidence="1">
    <location>
        <begin position="250"/>
        <end position="268"/>
    </location>
</feature>
<feature type="transmembrane region" description="Helical" evidence="1">
    <location>
        <begin position="388"/>
        <end position="407"/>
    </location>
</feature>
<protein>
    <recommendedName>
        <fullName evidence="3">Oligosaccharide repeat unit polymerase</fullName>
    </recommendedName>
</protein>
<evidence type="ECO:0000256" key="1">
    <source>
        <dbReference type="SAM" id="Phobius"/>
    </source>
</evidence>
<keyword evidence="1" id="KW-1133">Transmembrane helix</keyword>
<feature type="transmembrane region" description="Helical" evidence="1">
    <location>
        <begin position="225"/>
        <end position="243"/>
    </location>
</feature>
<sequence>MDLSLYPVSFFLSIIALVPCSIYAWMNRRSGWGLPMLMVLGTTAVWYHGDGLYNDYERYRLTMGESALNAAWWQVLLFTVTFAIIVKPIHKAVNRRYLSRGSYLMLFAETNRIKHPTVQRQIDQLAMAMLFAWAILMTIALIRTNYNFSGMFAPYLGERGYPWIRGRMGGGISALLSLAGYLQILMTAGFGVIAALSTNPKTRSVAIAVCCLAFPYYIFDRTRNAMIATMLPGLLAWVFIRIEGGLWKKAAILLVAFMITNVWFMFVVENPIGRGVSVAEALENAQKDESDFDNVVKKESKHEGLSMFSELGYMNDFFDRGTFAPSWGGRYFAEVANIVPRGIWKDKPTIGVDYALARGFGSDVNVVHTGGISASIATGMIGQGVVNFGRLFGPMTAALLMSLWVAILARQDLMGRDPARLLLCVVGLILTFNMGRDITLLVLYPFVFGLILIKVFNYYKKRKKQ</sequence>
<dbReference type="AlphaFoldDB" id="A0AAT9FP17"/>
<accession>A0AAT9FP17</accession>
<proteinExistence type="predicted"/>
<feature type="transmembrane region" description="Helical" evidence="1">
    <location>
        <begin position="6"/>
        <end position="25"/>
    </location>
</feature>
<reference evidence="2" key="1">
    <citation type="submission" date="2024-07" db="EMBL/GenBank/DDBJ databases">
        <title>Complete genome sequence of Verrucomicrobiaceae bacterium NT6N.</title>
        <authorList>
            <person name="Huang C."/>
            <person name="Takami H."/>
            <person name="Hamasaki K."/>
        </authorList>
    </citation>
    <scope>NUCLEOTIDE SEQUENCE</scope>
    <source>
        <strain evidence="2">NT6N</strain>
    </source>
</reference>
<feature type="transmembrane region" description="Helical" evidence="1">
    <location>
        <begin position="32"/>
        <end position="49"/>
    </location>
</feature>
<evidence type="ECO:0008006" key="3">
    <source>
        <dbReference type="Google" id="ProtNLM"/>
    </source>
</evidence>
<organism evidence="2">
    <name type="scientific">Oceaniferula spumae</name>
    <dbReference type="NCBI Taxonomy" id="2979115"/>
    <lineage>
        <taxon>Bacteria</taxon>
        <taxon>Pseudomonadati</taxon>
        <taxon>Verrucomicrobiota</taxon>
        <taxon>Verrucomicrobiia</taxon>
        <taxon>Verrucomicrobiales</taxon>
        <taxon>Verrucomicrobiaceae</taxon>
        <taxon>Oceaniferula</taxon>
    </lineage>
</organism>
<feature type="transmembrane region" description="Helical" evidence="1">
    <location>
        <begin position="69"/>
        <end position="86"/>
    </location>
</feature>
<name>A0AAT9FP17_9BACT</name>
<feature type="transmembrane region" description="Helical" evidence="1">
    <location>
        <begin position="172"/>
        <end position="196"/>
    </location>
</feature>
<dbReference type="KEGG" id="osu:NT6N_26920"/>